<dbReference type="EMBL" id="FNQJ01000001">
    <property type="protein sequence ID" value="SDZ73672.1"/>
    <property type="molecule type" value="Genomic_DNA"/>
</dbReference>
<keyword evidence="2" id="KW-1185">Reference proteome</keyword>
<dbReference type="RefSeq" id="WP_092696550.1">
    <property type="nucleotide sequence ID" value="NZ_FNQJ01000001.1"/>
</dbReference>
<dbReference type="Pfam" id="PF04365">
    <property type="entry name" value="BrnT_toxin"/>
    <property type="match status" value="1"/>
</dbReference>
<dbReference type="Gene3D" id="3.10.450.530">
    <property type="entry name" value="Ribonuclease toxin, BrnT, of type II toxin-antitoxin system"/>
    <property type="match status" value="1"/>
</dbReference>
<sequence length="92" mass="10310">MNVTFDPAKDAANLAKHGVSLTEVAGFEWGTAVVWPDTRRDYGEARMVALGYIGLRIMAVVFVDRPADKPTERRVISLRKANSREVKRYAET</sequence>
<dbReference type="InterPro" id="IPR038573">
    <property type="entry name" value="BrnT_sf"/>
</dbReference>
<reference evidence="2" key="1">
    <citation type="submission" date="2016-10" db="EMBL/GenBank/DDBJ databases">
        <authorList>
            <person name="Varghese N."/>
            <person name="Submissions S."/>
        </authorList>
    </citation>
    <scope>NUCLEOTIDE SEQUENCE [LARGE SCALE GENOMIC DNA]</scope>
    <source>
        <strain evidence="2">DSM 25157</strain>
    </source>
</reference>
<protein>
    <submittedName>
        <fullName evidence="1">Uncharacterized protein</fullName>
    </submittedName>
</protein>
<evidence type="ECO:0000313" key="2">
    <source>
        <dbReference type="Proteomes" id="UP000199002"/>
    </source>
</evidence>
<evidence type="ECO:0000313" key="1">
    <source>
        <dbReference type="EMBL" id="SDZ73672.1"/>
    </source>
</evidence>
<dbReference type="AlphaFoldDB" id="A0A1H3VHR8"/>
<name>A0A1H3VHR8_9BURK</name>
<organism evidence="1 2">
    <name type="scientific">Acidovorax soli</name>
    <dbReference type="NCBI Taxonomy" id="592050"/>
    <lineage>
        <taxon>Bacteria</taxon>
        <taxon>Pseudomonadati</taxon>
        <taxon>Pseudomonadota</taxon>
        <taxon>Betaproteobacteria</taxon>
        <taxon>Burkholderiales</taxon>
        <taxon>Comamonadaceae</taxon>
        <taxon>Acidovorax</taxon>
    </lineage>
</organism>
<dbReference type="Proteomes" id="UP000199002">
    <property type="component" value="Unassembled WGS sequence"/>
</dbReference>
<dbReference type="STRING" id="592050.SAMN05421875_101115"/>
<proteinExistence type="predicted"/>
<gene>
    <name evidence="1" type="ORF">SAMN05421875_101115</name>
</gene>
<dbReference type="GeneID" id="34234703"/>
<accession>A0A1H3VHR8</accession>
<dbReference type="InterPro" id="IPR007460">
    <property type="entry name" value="BrnT_toxin"/>
</dbReference>